<feature type="region of interest" description="Disordered" evidence="3">
    <location>
        <begin position="1"/>
        <end position="44"/>
    </location>
</feature>
<evidence type="ECO:0000256" key="1">
    <source>
        <dbReference type="ARBA" id="ARBA00004141"/>
    </source>
</evidence>
<dbReference type="InterPro" id="IPR020846">
    <property type="entry name" value="MFS_dom"/>
</dbReference>
<feature type="transmembrane region" description="Helical" evidence="4">
    <location>
        <begin position="252"/>
        <end position="276"/>
    </location>
</feature>
<dbReference type="EMBL" id="CP141884">
    <property type="protein sequence ID" value="WRT66384.1"/>
    <property type="molecule type" value="Genomic_DNA"/>
</dbReference>
<dbReference type="PROSITE" id="PS50850">
    <property type="entry name" value="MFS"/>
    <property type="match status" value="1"/>
</dbReference>
<feature type="transmembrane region" description="Helical" evidence="4">
    <location>
        <begin position="319"/>
        <end position="337"/>
    </location>
</feature>
<evidence type="ECO:0000313" key="7">
    <source>
        <dbReference type="Proteomes" id="UP001329825"/>
    </source>
</evidence>
<organism evidence="6 7">
    <name type="scientific">Kwoniella shivajii</name>
    <dbReference type="NCBI Taxonomy" id="564305"/>
    <lineage>
        <taxon>Eukaryota</taxon>
        <taxon>Fungi</taxon>
        <taxon>Dikarya</taxon>
        <taxon>Basidiomycota</taxon>
        <taxon>Agaricomycotina</taxon>
        <taxon>Tremellomycetes</taxon>
        <taxon>Tremellales</taxon>
        <taxon>Cryptococcaceae</taxon>
        <taxon>Kwoniella</taxon>
    </lineage>
</organism>
<dbReference type="CDD" id="cd17352">
    <property type="entry name" value="MFS_MCT_SLC16"/>
    <property type="match status" value="1"/>
</dbReference>
<dbReference type="InterPro" id="IPR011701">
    <property type="entry name" value="MFS"/>
</dbReference>
<feature type="transmembrane region" description="Helical" evidence="4">
    <location>
        <begin position="177"/>
        <end position="198"/>
    </location>
</feature>
<feature type="domain" description="Major facilitator superfamily (MFS) profile" evidence="5">
    <location>
        <begin position="343"/>
        <end position="440"/>
    </location>
</feature>
<evidence type="ECO:0000256" key="3">
    <source>
        <dbReference type="SAM" id="MobiDB-lite"/>
    </source>
</evidence>
<feature type="transmembrane region" description="Helical" evidence="4">
    <location>
        <begin position="343"/>
        <end position="369"/>
    </location>
</feature>
<dbReference type="SUPFAM" id="SSF103473">
    <property type="entry name" value="MFS general substrate transporter"/>
    <property type="match status" value="1"/>
</dbReference>
<dbReference type="Pfam" id="PF07690">
    <property type="entry name" value="MFS_1"/>
    <property type="match status" value="1"/>
</dbReference>
<evidence type="ECO:0000259" key="5">
    <source>
        <dbReference type="PROSITE" id="PS50850"/>
    </source>
</evidence>
<feature type="compositionally biased region" description="Polar residues" evidence="3">
    <location>
        <begin position="1"/>
        <end position="25"/>
    </location>
</feature>
<dbReference type="PANTHER" id="PTHR11360">
    <property type="entry name" value="MONOCARBOXYLATE TRANSPORTER"/>
    <property type="match status" value="1"/>
</dbReference>
<dbReference type="PANTHER" id="PTHR11360:SF284">
    <property type="entry name" value="EG:103B4.3 PROTEIN-RELATED"/>
    <property type="match status" value="1"/>
</dbReference>
<keyword evidence="4" id="KW-0812">Transmembrane</keyword>
<keyword evidence="4" id="KW-0472">Membrane</keyword>
<dbReference type="RefSeq" id="XP_062791124.1">
    <property type="nucleotide sequence ID" value="XM_062935073.1"/>
</dbReference>
<dbReference type="Gene3D" id="1.20.1250.20">
    <property type="entry name" value="MFS general substrate transporter like domains"/>
    <property type="match status" value="2"/>
</dbReference>
<dbReference type="GeneID" id="87955470"/>
<keyword evidence="4" id="KW-1133">Transmembrane helix</keyword>
<sequence>MIESSSDNSLTASPTISTPAEQTIKPNGDVEKGADSKSPAPPTMPEGGLQAWLCVLGAWLTMFATFGYANSFGVFQAYYIVKYPNVTASDISWVGSVQLFLQFALGAFTGPLYDKGYFYHLMYSGAVLYIVCIFMTSLCKEFWQTVLAQALGLGIGIGLMLLPAFSVLSHYFMKKRAIAMGIAVTGSSTGAICLPIMLNNLFKSHGFEKAVQYTGYLLLGCLILACALLRTRLPVKKGGPPKPTPKELFSSVPYTLVVAGLFCVTWGQFFPVYYIQIYGEDHGISSNLTQYTIAILNAASIFGRTLPNFFADKVGSLNVITLCSFFTGVLVFAIFGAGSPGGLIVVAILYGFFSGAYVSLMTPAAMTFAKGFNELGSRVGWGMLVMSLAALSGSPIQGALLDRYGFYAPTIWSGVCVLMGSALLAVATRMHARDKRTWKV</sequence>
<keyword evidence="7" id="KW-1185">Reference proteome</keyword>
<reference evidence="6 7" key="1">
    <citation type="submission" date="2024-01" db="EMBL/GenBank/DDBJ databases">
        <title>Comparative genomics of Cryptococcus and Kwoniella reveals pathogenesis evolution and contrasting modes of karyotype evolution via chromosome fusion or intercentromeric recombination.</title>
        <authorList>
            <person name="Coelho M.A."/>
            <person name="David-Palma M."/>
            <person name="Shea T."/>
            <person name="Bowers K."/>
            <person name="McGinley-Smith S."/>
            <person name="Mohammad A.W."/>
            <person name="Gnirke A."/>
            <person name="Yurkov A.M."/>
            <person name="Nowrousian M."/>
            <person name="Sun S."/>
            <person name="Cuomo C.A."/>
            <person name="Heitman J."/>
        </authorList>
    </citation>
    <scope>NUCLEOTIDE SEQUENCE [LARGE SCALE GENOMIC DNA]</scope>
    <source>
        <strain evidence="6">CBS 11374</strain>
    </source>
</reference>
<evidence type="ECO:0000313" key="6">
    <source>
        <dbReference type="EMBL" id="WRT66384.1"/>
    </source>
</evidence>
<dbReference type="InterPro" id="IPR036259">
    <property type="entry name" value="MFS_trans_sf"/>
</dbReference>
<feature type="transmembrane region" description="Helical" evidence="4">
    <location>
        <begin position="210"/>
        <end position="231"/>
    </location>
</feature>
<feature type="transmembrane region" description="Helical" evidence="4">
    <location>
        <begin position="142"/>
        <end position="165"/>
    </location>
</feature>
<evidence type="ECO:0000256" key="4">
    <source>
        <dbReference type="SAM" id="Phobius"/>
    </source>
</evidence>
<comment type="similarity">
    <text evidence="2">Belongs to the major facilitator superfamily. Monocarboxylate porter (TC 2.A.1.13) family.</text>
</comment>
<feature type="transmembrane region" description="Helical" evidence="4">
    <location>
        <begin position="381"/>
        <end position="400"/>
    </location>
</feature>
<feature type="transmembrane region" description="Helical" evidence="4">
    <location>
        <begin position="117"/>
        <end position="136"/>
    </location>
</feature>
<feature type="transmembrane region" description="Helical" evidence="4">
    <location>
        <begin position="51"/>
        <end position="79"/>
    </location>
</feature>
<protein>
    <recommendedName>
        <fullName evidence="5">Major facilitator superfamily (MFS) profile domain-containing protein</fullName>
    </recommendedName>
</protein>
<evidence type="ECO:0000256" key="2">
    <source>
        <dbReference type="ARBA" id="ARBA00006727"/>
    </source>
</evidence>
<feature type="transmembrane region" description="Helical" evidence="4">
    <location>
        <begin position="91"/>
        <end position="110"/>
    </location>
</feature>
<dbReference type="InterPro" id="IPR050327">
    <property type="entry name" value="Proton-linked_MCT"/>
</dbReference>
<gene>
    <name evidence="6" type="ORF">IL334_003339</name>
</gene>
<name>A0ABZ1CXB0_9TREE</name>
<accession>A0ABZ1CXB0</accession>
<proteinExistence type="inferred from homology"/>
<feature type="transmembrane region" description="Helical" evidence="4">
    <location>
        <begin position="406"/>
        <end position="427"/>
    </location>
</feature>
<comment type="subcellular location">
    <subcellularLocation>
        <location evidence="1">Membrane</location>
        <topology evidence="1">Multi-pass membrane protein</topology>
    </subcellularLocation>
</comment>
<dbReference type="Proteomes" id="UP001329825">
    <property type="component" value="Chromosome 4"/>
</dbReference>